<proteinExistence type="predicted"/>
<protein>
    <submittedName>
        <fullName evidence="2">Uncharacterized protein</fullName>
    </submittedName>
</protein>
<name>A0A9D3W483_9ROSI</name>
<keyword evidence="3" id="KW-1185">Reference proteome</keyword>
<accession>A0A9D3W483</accession>
<reference evidence="2 3" key="1">
    <citation type="journal article" date="2021" name="Plant Biotechnol. J.">
        <title>Multi-omics assisted identification of the key and species-specific regulatory components of drought-tolerant mechanisms in Gossypium stocksii.</title>
        <authorList>
            <person name="Yu D."/>
            <person name="Ke L."/>
            <person name="Zhang D."/>
            <person name="Wu Y."/>
            <person name="Sun Y."/>
            <person name="Mei J."/>
            <person name="Sun J."/>
            <person name="Sun Y."/>
        </authorList>
    </citation>
    <scope>NUCLEOTIDE SEQUENCE [LARGE SCALE GENOMIC DNA]</scope>
    <source>
        <strain evidence="3">cv. E1</strain>
        <tissue evidence="2">Leaf</tissue>
    </source>
</reference>
<evidence type="ECO:0000313" key="3">
    <source>
        <dbReference type="Proteomes" id="UP000828251"/>
    </source>
</evidence>
<keyword evidence="1" id="KW-0472">Membrane</keyword>
<sequence>MYSLFILVKLRSECKAFHFFFLPSSSCYIISLLFYFICHGNKSLLQYAYKVGIALVELKFEDSNFSHNFTFSSRTYYIGFRDQNCDFSCCDFSIYLCFLVVLLSGIQPSAF</sequence>
<feature type="transmembrane region" description="Helical" evidence="1">
    <location>
        <begin position="20"/>
        <end position="38"/>
    </location>
</feature>
<evidence type="ECO:0000313" key="2">
    <source>
        <dbReference type="EMBL" id="KAH1108709.1"/>
    </source>
</evidence>
<evidence type="ECO:0000256" key="1">
    <source>
        <dbReference type="SAM" id="Phobius"/>
    </source>
</evidence>
<comment type="caution">
    <text evidence="2">The sequence shown here is derived from an EMBL/GenBank/DDBJ whole genome shotgun (WGS) entry which is preliminary data.</text>
</comment>
<organism evidence="2 3">
    <name type="scientific">Gossypium stocksii</name>
    <dbReference type="NCBI Taxonomy" id="47602"/>
    <lineage>
        <taxon>Eukaryota</taxon>
        <taxon>Viridiplantae</taxon>
        <taxon>Streptophyta</taxon>
        <taxon>Embryophyta</taxon>
        <taxon>Tracheophyta</taxon>
        <taxon>Spermatophyta</taxon>
        <taxon>Magnoliopsida</taxon>
        <taxon>eudicotyledons</taxon>
        <taxon>Gunneridae</taxon>
        <taxon>Pentapetalae</taxon>
        <taxon>rosids</taxon>
        <taxon>malvids</taxon>
        <taxon>Malvales</taxon>
        <taxon>Malvaceae</taxon>
        <taxon>Malvoideae</taxon>
        <taxon>Gossypium</taxon>
    </lineage>
</organism>
<dbReference type="EMBL" id="JAIQCV010000004">
    <property type="protein sequence ID" value="KAH1108709.1"/>
    <property type="molecule type" value="Genomic_DNA"/>
</dbReference>
<dbReference type="AlphaFoldDB" id="A0A9D3W483"/>
<gene>
    <name evidence="2" type="ORF">J1N35_012477</name>
</gene>
<dbReference type="Proteomes" id="UP000828251">
    <property type="component" value="Unassembled WGS sequence"/>
</dbReference>
<keyword evidence="1" id="KW-1133">Transmembrane helix</keyword>
<keyword evidence="1" id="KW-0812">Transmembrane</keyword>